<accession>A0ABP9G980</accession>
<dbReference type="Proteomes" id="UP001499993">
    <property type="component" value="Unassembled WGS sequence"/>
</dbReference>
<dbReference type="Gene3D" id="1.20.1270.360">
    <property type="match status" value="1"/>
</dbReference>
<dbReference type="PANTHER" id="PTHR37310:SF1">
    <property type="entry name" value="CYTOPLASMIC PROTEIN"/>
    <property type="match status" value="1"/>
</dbReference>
<dbReference type="PANTHER" id="PTHR37310">
    <property type="entry name" value="CYTOPLASMIC PROTEIN-RELATED"/>
    <property type="match status" value="1"/>
</dbReference>
<dbReference type="RefSeq" id="WP_344143941.1">
    <property type="nucleotide sequence ID" value="NZ_BAABIK010000004.1"/>
</dbReference>
<name>A0ABP9G980_9ACTN</name>
<gene>
    <name evidence="1" type="ORF">GCM10023224_11230</name>
</gene>
<proteinExistence type="predicted"/>
<organism evidence="1 2">
    <name type="scientific">Streptomonospora halophila</name>
    <dbReference type="NCBI Taxonomy" id="427369"/>
    <lineage>
        <taxon>Bacteria</taxon>
        <taxon>Bacillati</taxon>
        <taxon>Actinomycetota</taxon>
        <taxon>Actinomycetes</taxon>
        <taxon>Streptosporangiales</taxon>
        <taxon>Nocardiopsidaceae</taxon>
        <taxon>Streptomonospora</taxon>
    </lineage>
</organism>
<comment type="caution">
    <text evidence="1">The sequence shown here is derived from an EMBL/GenBank/DDBJ whole genome shotgun (WGS) entry which is preliminary data.</text>
</comment>
<dbReference type="Pfam" id="PF03860">
    <property type="entry name" value="Csp"/>
    <property type="match status" value="1"/>
</dbReference>
<dbReference type="InterPro" id="IPR044543">
    <property type="entry name" value="YHJQ-like"/>
</dbReference>
<evidence type="ECO:0000313" key="2">
    <source>
        <dbReference type="Proteomes" id="UP001499993"/>
    </source>
</evidence>
<evidence type="ECO:0000313" key="1">
    <source>
        <dbReference type="EMBL" id="GAA4932729.1"/>
    </source>
</evidence>
<dbReference type="InterPro" id="IPR005560">
    <property type="entry name" value="Csp_YhjQ"/>
</dbReference>
<reference evidence="2" key="1">
    <citation type="journal article" date="2019" name="Int. J. Syst. Evol. Microbiol.">
        <title>The Global Catalogue of Microorganisms (GCM) 10K type strain sequencing project: providing services to taxonomists for standard genome sequencing and annotation.</title>
        <authorList>
            <consortium name="The Broad Institute Genomics Platform"/>
            <consortium name="The Broad Institute Genome Sequencing Center for Infectious Disease"/>
            <person name="Wu L."/>
            <person name="Ma J."/>
        </authorList>
    </citation>
    <scope>NUCLEOTIDE SEQUENCE [LARGE SCALE GENOMIC DNA]</scope>
    <source>
        <strain evidence="2">JCM 18123</strain>
    </source>
</reference>
<dbReference type="EMBL" id="BAABIK010000004">
    <property type="protein sequence ID" value="GAA4932729.1"/>
    <property type="molecule type" value="Genomic_DNA"/>
</dbReference>
<sequence length="142" mass="15474">MPTQTEEFLRSHPRGTGDADVDLLKTAVERLAACAQSCTACADACLGEADAAALVGCVRLNLDCADVCSAAERVLTRRTEPDPEVHRGLLEAAVLATGACARECERHSERHEHCRLCADRCRLAEDACRQVLLQVQEQEQEK</sequence>
<dbReference type="CDD" id="cd08026">
    <property type="entry name" value="DUF326"/>
    <property type="match status" value="1"/>
</dbReference>
<protein>
    <submittedName>
        <fullName evidence="1">Four-helix bundle copper-binding protein</fullName>
    </submittedName>
</protein>
<keyword evidence="2" id="KW-1185">Reference proteome</keyword>